<dbReference type="AlphaFoldDB" id="A0A498BZA9"/>
<evidence type="ECO:0000313" key="2">
    <source>
        <dbReference type="Proteomes" id="UP000273158"/>
    </source>
</evidence>
<dbReference type="OrthoDB" id="9800565at2"/>
<organism evidence="1 2">
    <name type="scientific">Microbacterium telephonicum</name>
    <dbReference type="NCBI Taxonomy" id="1714841"/>
    <lineage>
        <taxon>Bacteria</taxon>
        <taxon>Bacillati</taxon>
        <taxon>Actinomycetota</taxon>
        <taxon>Actinomycetes</taxon>
        <taxon>Micrococcales</taxon>
        <taxon>Microbacteriaceae</taxon>
        <taxon>Microbacterium</taxon>
    </lineage>
</organism>
<sequence>MEIGCDARTPATQAIATITEKMGHMNENTAATPTTDDVRRNFAFGVHAAIQNPTVAGNIDWPEPGARDAQKAAFDRWLADHDHTVTTHAFDRIRALLPVWVAERPRTDEHREADAALYAILDALDTGNKQQGD</sequence>
<dbReference type="Proteomes" id="UP000273158">
    <property type="component" value="Unassembled WGS sequence"/>
</dbReference>
<dbReference type="EMBL" id="RCDB01000003">
    <property type="protein sequence ID" value="RLK47656.1"/>
    <property type="molecule type" value="Genomic_DNA"/>
</dbReference>
<comment type="caution">
    <text evidence="1">The sequence shown here is derived from an EMBL/GenBank/DDBJ whole genome shotgun (WGS) entry which is preliminary data.</text>
</comment>
<name>A0A498BZA9_9MICO</name>
<reference evidence="1 2" key="1">
    <citation type="journal article" date="2015" name="Stand. Genomic Sci.">
        <title>Genomic Encyclopedia of Bacterial and Archaeal Type Strains, Phase III: the genomes of soil and plant-associated and newly described type strains.</title>
        <authorList>
            <person name="Whitman W.B."/>
            <person name="Woyke T."/>
            <person name="Klenk H.P."/>
            <person name="Zhou Y."/>
            <person name="Lilburn T.G."/>
            <person name="Beck B.J."/>
            <person name="De Vos P."/>
            <person name="Vandamme P."/>
            <person name="Eisen J.A."/>
            <person name="Garrity G."/>
            <person name="Hugenholtz P."/>
            <person name="Kyrpides N.C."/>
        </authorList>
    </citation>
    <scope>NUCLEOTIDE SEQUENCE [LARGE SCALE GENOMIC DNA]</scope>
    <source>
        <strain evidence="1 2">S2T63</strain>
    </source>
</reference>
<gene>
    <name evidence="1" type="ORF">C7474_2252</name>
</gene>
<proteinExistence type="predicted"/>
<protein>
    <submittedName>
        <fullName evidence="1">Uncharacterized protein</fullName>
    </submittedName>
</protein>
<evidence type="ECO:0000313" key="1">
    <source>
        <dbReference type="EMBL" id="RLK47656.1"/>
    </source>
</evidence>
<dbReference type="RefSeq" id="WP_147436708.1">
    <property type="nucleotide sequence ID" value="NZ_RCDB01000003.1"/>
</dbReference>
<accession>A0A498BZA9</accession>
<keyword evidence="2" id="KW-1185">Reference proteome</keyword>